<evidence type="ECO:0000256" key="4">
    <source>
        <dbReference type="ARBA" id="ARBA00022618"/>
    </source>
</evidence>
<reference evidence="16" key="1">
    <citation type="submission" date="2020-09" db="EMBL/GenBank/DDBJ databases">
        <title>Brevundimonas sp. LVF2 isolated from a puddle in Goettingen, Germany.</title>
        <authorList>
            <person name="Friedrich I."/>
            <person name="Klassen A."/>
            <person name="Hannes N."/>
            <person name="Schneider D."/>
            <person name="Hertel R."/>
            <person name="Daniel R."/>
        </authorList>
    </citation>
    <scope>NUCLEOTIDE SEQUENCE</scope>
    <source>
        <strain evidence="16">LVF2</strain>
    </source>
</reference>
<feature type="binding site" evidence="13">
    <location>
        <begin position="22"/>
        <end position="23"/>
    </location>
    <ligand>
        <name>phosphoenolpyruvate</name>
        <dbReference type="ChEBI" id="CHEBI:58702"/>
    </ligand>
</feature>
<comment type="caution">
    <text evidence="13">Lacks conserved residue(s) required for the propagation of feature annotation.</text>
</comment>
<feature type="binding site" evidence="13">
    <location>
        <position position="96"/>
    </location>
    <ligand>
        <name>UDP-N-acetyl-alpha-D-glucosamine</name>
        <dbReference type="ChEBI" id="CHEBI:57705"/>
    </ligand>
</feature>
<feature type="repeat" description="ANK" evidence="14">
    <location>
        <begin position="182"/>
        <end position="215"/>
    </location>
</feature>
<dbReference type="InterPro" id="IPR013792">
    <property type="entry name" value="RNA3'P_cycl/enolpyr_Trfase_a/b"/>
</dbReference>
<accession>A0A975GUU7</accession>
<keyword evidence="3 13" id="KW-0963">Cytoplasm</keyword>
<evidence type="ECO:0000256" key="3">
    <source>
        <dbReference type="ARBA" id="ARBA00022490"/>
    </source>
</evidence>
<name>A0A975GUU7_9CAUL</name>
<dbReference type="InterPro" id="IPR050068">
    <property type="entry name" value="MurA_subfamily"/>
</dbReference>
<dbReference type="CDD" id="cd01555">
    <property type="entry name" value="UdpNAET"/>
    <property type="match status" value="1"/>
</dbReference>
<evidence type="ECO:0000256" key="7">
    <source>
        <dbReference type="ARBA" id="ARBA00022984"/>
    </source>
</evidence>
<dbReference type="InterPro" id="IPR001986">
    <property type="entry name" value="Enolpyruvate_Tfrase_dom"/>
</dbReference>
<dbReference type="GO" id="GO:0071555">
    <property type="term" value="P:cell wall organization"/>
    <property type="evidence" value="ECO:0007669"/>
    <property type="project" value="UniProtKB-KW"/>
</dbReference>
<dbReference type="GO" id="GO:0009252">
    <property type="term" value="P:peptidoglycan biosynthetic process"/>
    <property type="evidence" value="ECO:0007669"/>
    <property type="project" value="UniProtKB-UniRule"/>
</dbReference>
<dbReference type="GO" id="GO:0008360">
    <property type="term" value="P:regulation of cell shape"/>
    <property type="evidence" value="ECO:0007669"/>
    <property type="project" value="UniProtKB-KW"/>
</dbReference>
<dbReference type="AlphaFoldDB" id="A0A975GUU7"/>
<comment type="pathway">
    <text evidence="2 13">Cell wall biogenesis; peptidoglycan biosynthesis.</text>
</comment>
<sequence>MDSIAVNGGAQLYGEIPVSGAKNSAIKLMAASILTAEPVRLTNMPRLADTKFLGQLLRQFGMTVTESDGPDGQQTLFDARELTSTFAPYDLVRQMRASFNVLGPLLARTGHAKVSLPGGCTIGARPVDLHIDALSKLGAAIELEEGYVSATAPKGLKGAEIEFPFVSVGATEHTLMAAVLAQGTTVLRRAAREPEIGDLVRCLISMGAKIEGVDTDTLTITGVTSLTGTDWAVIPDRIEMGSYACAAAMAGGEVRLTKARPELIDALTVKMVEAGVEVTPTEDGVIIKRDRARRLKAVDVATEVYPGFATDLQAQFMALMTTADGVSTIHENIFENRFMHAPELARLGADISVHAGEAKVTGVEWLRGAPVMATDLRASVSLVIAGLAAEGETTIGRVYHLDRGFERLEEKLGACGAEIRRIHGPPVEGPADEH</sequence>
<evidence type="ECO:0000256" key="5">
    <source>
        <dbReference type="ARBA" id="ARBA00022679"/>
    </source>
</evidence>
<proteinExistence type="inferred from homology"/>
<dbReference type="PROSITE" id="PS50088">
    <property type="entry name" value="ANK_REPEAT"/>
    <property type="match status" value="1"/>
</dbReference>
<evidence type="ECO:0000256" key="14">
    <source>
        <dbReference type="PROSITE-ProRule" id="PRU00023"/>
    </source>
</evidence>
<comment type="catalytic activity">
    <reaction evidence="12 13">
        <text>phosphoenolpyruvate + UDP-N-acetyl-alpha-D-glucosamine = UDP-N-acetyl-3-O-(1-carboxyvinyl)-alpha-D-glucosamine + phosphate</text>
        <dbReference type="Rhea" id="RHEA:18681"/>
        <dbReference type="ChEBI" id="CHEBI:43474"/>
        <dbReference type="ChEBI" id="CHEBI:57705"/>
        <dbReference type="ChEBI" id="CHEBI:58702"/>
        <dbReference type="ChEBI" id="CHEBI:68483"/>
        <dbReference type="EC" id="2.5.1.7"/>
    </reaction>
</comment>
<keyword evidence="10 13" id="KW-0670">Pyruvate</keyword>
<evidence type="ECO:0000256" key="9">
    <source>
        <dbReference type="ARBA" id="ARBA00023316"/>
    </source>
</evidence>
<keyword evidence="5 13" id="KW-0808">Transferase</keyword>
<dbReference type="InterPro" id="IPR005750">
    <property type="entry name" value="UDP_GlcNAc_COvinyl_MurA"/>
</dbReference>
<evidence type="ECO:0000256" key="13">
    <source>
        <dbReference type="HAMAP-Rule" id="MF_00111"/>
    </source>
</evidence>
<evidence type="ECO:0000256" key="10">
    <source>
        <dbReference type="ARBA" id="ARBA00023317"/>
    </source>
</evidence>
<feature type="binding site" evidence="13">
    <location>
        <begin position="125"/>
        <end position="129"/>
    </location>
    <ligand>
        <name>UDP-N-acetyl-alpha-D-glucosamine</name>
        <dbReference type="ChEBI" id="CHEBI:57705"/>
    </ligand>
</feature>
<evidence type="ECO:0000313" key="16">
    <source>
        <dbReference type="EMBL" id="QTC89799.1"/>
    </source>
</evidence>
<dbReference type="InterPro" id="IPR002110">
    <property type="entry name" value="Ankyrin_rpt"/>
</dbReference>
<dbReference type="EMBL" id="CP062222">
    <property type="protein sequence ID" value="QTC89799.1"/>
    <property type="molecule type" value="Genomic_DNA"/>
</dbReference>
<comment type="subcellular location">
    <subcellularLocation>
        <location evidence="1 13">Cytoplasm</location>
    </subcellularLocation>
</comment>
<keyword evidence="14" id="KW-0040">ANK repeat</keyword>
<dbReference type="InterPro" id="IPR036968">
    <property type="entry name" value="Enolpyruvate_Tfrase_sf"/>
</dbReference>
<dbReference type="Pfam" id="PF00275">
    <property type="entry name" value="EPSP_synthase"/>
    <property type="match status" value="1"/>
</dbReference>
<dbReference type="PANTHER" id="PTHR43783:SF1">
    <property type="entry name" value="UDP-N-ACETYLGLUCOSAMINE 1-CARBOXYVINYLTRANSFERASE"/>
    <property type="match status" value="1"/>
</dbReference>
<protein>
    <recommendedName>
        <fullName evidence="13">UDP-N-acetylglucosamine 1-carboxyvinyltransferase</fullName>
        <ecNumber evidence="13">2.5.1.7</ecNumber>
    </recommendedName>
    <alternativeName>
        <fullName evidence="13">Enoylpyruvate transferase</fullName>
    </alternativeName>
    <alternativeName>
        <fullName evidence="13">UDP-N-acetylglucosamine enolpyruvyl transferase</fullName>
        <shortName evidence="13">EPT</shortName>
    </alternativeName>
</protein>
<keyword evidence="17" id="KW-1185">Reference proteome</keyword>
<evidence type="ECO:0000256" key="2">
    <source>
        <dbReference type="ARBA" id="ARBA00004752"/>
    </source>
</evidence>
<feature type="modified residue" description="2-(S-cysteinyl)pyruvic acid O-phosphothioketal" evidence="13">
    <location>
        <position position="120"/>
    </location>
</feature>
<comment type="similarity">
    <text evidence="11 13">Belongs to the EPSP synthase family. MurA subfamily.</text>
</comment>
<dbReference type="Gene3D" id="3.65.10.10">
    <property type="entry name" value="Enolpyruvate transferase domain"/>
    <property type="match status" value="2"/>
</dbReference>
<keyword evidence="8 13" id="KW-0131">Cell cycle</keyword>
<evidence type="ECO:0000256" key="1">
    <source>
        <dbReference type="ARBA" id="ARBA00004496"/>
    </source>
</evidence>
<organism evidence="16 17">
    <name type="scientific">Brevundimonas goettingensis</name>
    <dbReference type="NCBI Taxonomy" id="2774190"/>
    <lineage>
        <taxon>Bacteria</taxon>
        <taxon>Pseudomonadati</taxon>
        <taxon>Pseudomonadota</taxon>
        <taxon>Alphaproteobacteria</taxon>
        <taxon>Caulobacterales</taxon>
        <taxon>Caulobacteraceae</taxon>
        <taxon>Brevundimonas</taxon>
    </lineage>
</organism>
<keyword evidence="6 13" id="KW-0133">Cell shape</keyword>
<feature type="binding site" evidence="13">
    <location>
        <position position="311"/>
    </location>
    <ligand>
        <name>UDP-N-acetyl-alpha-D-glucosamine</name>
        <dbReference type="ChEBI" id="CHEBI:57705"/>
    </ligand>
</feature>
<feature type="active site" description="Proton donor" evidence="13">
    <location>
        <position position="120"/>
    </location>
</feature>
<evidence type="ECO:0000256" key="6">
    <source>
        <dbReference type="ARBA" id="ARBA00022960"/>
    </source>
</evidence>
<dbReference type="EC" id="2.5.1.7" evidence="13"/>
<evidence type="ECO:0000256" key="11">
    <source>
        <dbReference type="ARBA" id="ARBA00038367"/>
    </source>
</evidence>
<dbReference type="RefSeq" id="WP_207868069.1">
    <property type="nucleotide sequence ID" value="NZ_CP062222.1"/>
</dbReference>
<evidence type="ECO:0000256" key="8">
    <source>
        <dbReference type="ARBA" id="ARBA00023306"/>
    </source>
</evidence>
<dbReference type="SUPFAM" id="SSF55205">
    <property type="entry name" value="EPT/RTPC-like"/>
    <property type="match status" value="1"/>
</dbReference>
<dbReference type="GO" id="GO:0008760">
    <property type="term" value="F:UDP-N-acetylglucosamine 1-carboxyvinyltransferase activity"/>
    <property type="evidence" value="ECO:0007669"/>
    <property type="project" value="UniProtKB-UniRule"/>
</dbReference>
<dbReference type="NCBIfam" id="TIGR01072">
    <property type="entry name" value="murA"/>
    <property type="match status" value="1"/>
</dbReference>
<dbReference type="GO" id="GO:0051301">
    <property type="term" value="P:cell division"/>
    <property type="evidence" value="ECO:0007669"/>
    <property type="project" value="UniProtKB-KW"/>
</dbReference>
<dbReference type="GO" id="GO:0019277">
    <property type="term" value="P:UDP-N-acetylgalactosamine biosynthetic process"/>
    <property type="evidence" value="ECO:0007669"/>
    <property type="project" value="InterPro"/>
</dbReference>
<evidence type="ECO:0000259" key="15">
    <source>
        <dbReference type="Pfam" id="PF00275"/>
    </source>
</evidence>
<gene>
    <name evidence="13 16" type="primary">murA</name>
    <name evidence="16" type="ORF">IFJ75_10805</name>
</gene>
<dbReference type="Proteomes" id="UP000663918">
    <property type="component" value="Chromosome"/>
</dbReference>
<dbReference type="HAMAP" id="MF_00111">
    <property type="entry name" value="MurA"/>
    <property type="match status" value="1"/>
</dbReference>
<keyword evidence="9 13" id="KW-0961">Cell wall biogenesis/degradation</keyword>
<keyword evidence="4 13" id="KW-0132">Cell division</keyword>
<dbReference type="PANTHER" id="PTHR43783">
    <property type="entry name" value="UDP-N-ACETYLGLUCOSAMINE 1-CARBOXYVINYLTRANSFERASE"/>
    <property type="match status" value="1"/>
</dbReference>
<dbReference type="NCBIfam" id="NF006873">
    <property type="entry name" value="PRK09369.1"/>
    <property type="match status" value="1"/>
</dbReference>
<feature type="domain" description="Enolpyruvate transferase" evidence="15">
    <location>
        <begin position="7"/>
        <end position="412"/>
    </location>
</feature>
<dbReference type="FunFam" id="3.65.10.10:FF:000001">
    <property type="entry name" value="UDP-N-acetylglucosamine 1-carboxyvinyltransferase"/>
    <property type="match status" value="1"/>
</dbReference>
<dbReference type="KEGG" id="bgoe:IFJ75_10805"/>
<keyword evidence="7 13" id="KW-0573">Peptidoglycan synthesis</keyword>
<evidence type="ECO:0000313" key="17">
    <source>
        <dbReference type="Proteomes" id="UP000663918"/>
    </source>
</evidence>
<comment type="function">
    <text evidence="13">Cell wall formation. Adds enolpyruvyl to UDP-N-acetylglucosamine.</text>
</comment>
<evidence type="ECO:0000256" key="12">
    <source>
        <dbReference type="ARBA" id="ARBA00047527"/>
    </source>
</evidence>
<feature type="binding site" evidence="13">
    <location>
        <position position="333"/>
    </location>
    <ligand>
        <name>UDP-N-acetyl-alpha-D-glucosamine</name>
        <dbReference type="ChEBI" id="CHEBI:57705"/>
    </ligand>
</feature>
<dbReference type="GO" id="GO:0005737">
    <property type="term" value="C:cytoplasm"/>
    <property type="evidence" value="ECO:0007669"/>
    <property type="project" value="UniProtKB-SubCell"/>
</dbReference>